<accession>A0A175RAV9</accession>
<dbReference type="PATRIC" id="fig|401562.3.peg.1497"/>
<gene>
    <name evidence="3" type="ORF">NS226_10115</name>
</gene>
<dbReference type="STRING" id="401562.NS365_16870"/>
<proteinExistence type="predicted"/>
<feature type="transmembrane region" description="Helical" evidence="1">
    <location>
        <begin position="71"/>
        <end position="94"/>
    </location>
</feature>
<feature type="domain" description="DUF2231" evidence="2">
    <location>
        <begin position="32"/>
        <end position="164"/>
    </location>
</feature>
<feature type="transmembrane region" description="Helical" evidence="1">
    <location>
        <begin position="131"/>
        <end position="151"/>
    </location>
</feature>
<comment type="caution">
    <text evidence="3">The sequence shown here is derived from an EMBL/GenBank/DDBJ whole genome shotgun (WGS) entry which is preliminary data.</text>
</comment>
<dbReference type="eggNOG" id="COG4244">
    <property type="taxonomic scope" value="Bacteria"/>
</dbReference>
<evidence type="ECO:0000313" key="4">
    <source>
        <dbReference type="Proteomes" id="UP000078272"/>
    </source>
</evidence>
<dbReference type="AlphaFoldDB" id="A0A175RAV9"/>
<dbReference type="InterPro" id="IPR019251">
    <property type="entry name" value="DUF2231_TM"/>
</dbReference>
<name>A0A175RAV9_9HYPH</name>
<feature type="transmembrane region" description="Helical" evidence="1">
    <location>
        <begin position="101"/>
        <end position="119"/>
    </location>
</feature>
<dbReference type="Pfam" id="PF09990">
    <property type="entry name" value="DUF2231"/>
    <property type="match status" value="1"/>
</dbReference>
<evidence type="ECO:0000256" key="1">
    <source>
        <dbReference type="SAM" id="Phobius"/>
    </source>
</evidence>
<dbReference type="OrthoDB" id="2873672at2"/>
<reference evidence="3 4" key="1">
    <citation type="journal article" date="2016" name="Front. Microbiol.">
        <title>Genomic Resource of Rice Seed Associated Bacteria.</title>
        <authorList>
            <person name="Midha S."/>
            <person name="Bansal K."/>
            <person name="Sharma S."/>
            <person name="Kumar N."/>
            <person name="Patil P.P."/>
            <person name="Chaudhry V."/>
            <person name="Patil P.B."/>
        </authorList>
    </citation>
    <scope>NUCLEOTIDE SEQUENCE [LARGE SCALE GENOMIC DNA]</scope>
    <source>
        <strain evidence="3 4">NS226</strain>
    </source>
</reference>
<keyword evidence="1" id="KW-0472">Membrane</keyword>
<dbReference type="Proteomes" id="UP000078272">
    <property type="component" value="Unassembled WGS sequence"/>
</dbReference>
<evidence type="ECO:0000313" key="3">
    <source>
        <dbReference type="EMBL" id="KTQ95759.1"/>
    </source>
</evidence>
<protein>
    <submittedName>
        <fullName evidence="3">Membrane protein</fullName>
    </submittedName>
</protein>
<dbReference type="RefSeq" id="WP_058634891.1">
    <property type="nucleotide sequence ID" value="NZ_LDPZ01000020.1"/>
</dbReference>
<sequence length="170" mass="17784">MSEANSSTRSGISPVIRKVAEKDISSAIAVAGHPVHAMAVHFPIALAIATLGSDVFYWWSADPFWVRCGLWAAGFAFLTGIGAGLVGTMELIFVPGIRARAASWTHAIAAMTLISVLGMNWGLRLTQPDAVLPLGLFLSVLGGALTGLAGWHGGKLILHHGVGIMVSDDE</sequence>
<keyword evidence="1" id="KW-1133">Transmembrane helix</keyword>
<dbReference type="EMBL" id="LDPZ01000020">
    <property type="protein sequence ID" value="KTQ95759.1"/>
    <property type="molecule type" value="Genomic_DNA"/>
</dbReference>
<organism evidence="3 4">
    <name type="scientific">Aureimonas ureilytica</name>
    <dbReference type="NCBI Taxonomy" id="401562"/>
    <lineage>
        <taxon>Bacteria</taxon>
        <taxon>Pseudomonadati</taxon>
        <taxon>Pseudomonadota</taxon>
        <taxon>Alphaproteobacteria</taxon>
        <taxon>Hyphomicrobiales</taxon>
        <taxon>Aurantimonadaceae</taxon>
        <taxon>Aureimonas</taxon>
    </lineage>
</organism>
<evidence type="ECO:0000259" key="2">
    <source>
        <dbReference type="Pfam" id="PF09990"/>
    </source>
</evidence>
<feature type="transmembrane region" description="Helical" evidence="1">
    <location>
        <begin position="40"/>
        <end position="59"/>
    </location>
</feature>
<keyword evidence="1" id="KW-0812">Transmembrane</keyword>